<reference evidence="2" key="1">
    <citation type="submission" date="2022-05" db="EMBL/GenBank/DDBJ databases">
        <title>Schlegelella sp. nov., isolated from mangrove soil.</title>
        <authorList>
            <person name="Liu Y."/>
            <person name="Ge X."/>
            <person name="Liu W."/>
        </authorList>
    </citation>
    <scope>NUCLEOTIDE SEQUENCE</scope>
    <source>
        <strain evidence="2">S2-27</strain>
    </source>
</reference>
<feature type="domain" description="SET" evidence="1">
    <location>
        <begin position="202"/>
        <end position="343"/>
    </location>
</feature>
<dbReference type="EMBL" id="JAMKFE010000012">
    <property type="protein sequence ID" value="MCM5681461.1"/>
    <property type="molecule type" value="Genomic_DNA"/>
</dbReference>
<comment type="caution">
    <text evidence="2">The sequence shown here is derived from an EMBL/GenBank/DDBJ whole genome shotgun (WGS) entry which is preliminary data.</text>
</comment>
<evidence type="ECO:0000313" key="2">
    <source>
        <dbReference type="EMBL" id="MCM5681461.1"/>
    </source>
</evidence>
<dbReference type="RefSeq" id="WP_251779942.1">
    <property type="nucleotide sequence ID" value="NZ_JAMKFE010000012.1"/>
</dbReference>
<dbReference type="PROSITE" id="PS50280">
    <property type="entry name" value="SET"/>
    <property type="match status" value="1"/>
</dbReference>
<sequence>MSSTTPGCTAMNSQEFVGAVLALPYADQQQQALKDYLHHGYLRAAALQDADQRRRALVRHLEHAKECVCSLGDPGTLAKVRQVSPAPRLDSAAASGPAVRELDDISLAMHQLQLVQSSVGRVFSMLKQVRYRHRHRIVRREYRDEDCGNYPLRDAEHPEVHVRSADPTSKVSPSGRTYAYADVEPYLSPSVSKRARAALYRCRLQARTLTAGDLKGPHEHPLVGQRGVFATAAIQPGTCLGVYGGQIMDEADIFLVPDDRYLINASPERVGETGINGENLMSLTNTLFLVDEQGKPCGHPATGYNLEAAQFHLQAAHGWKLIVHAFFATTEIRPGDELRWNYNLGGTWG</sequence>
<keyword evidence="3" id="KW-1185">Reference proteome</keyword>
<evidence type="ECO:0000313" key="3">
    <source>
        <dbReference type="Proteomes" id="UP001165541"/>
    </source>
</evidence>
<evidence type="ECO:0000259" key="1">
    <source>
        <dbReference type="PROSITE" id="PS50280"/>
    </source>
</evidence>
<protein>
    <recommendedName>
        <fullName evidence="1">SET domain-containing protein</fullName>
    </recommendedName>
</protein>
<organism evidence="2 3">
    <name type="scientific">Caldimonas mangrovi</name>
    <dbReference type="NCBI Taxonomy" id="2944811"/>
    <lineage>
        <taxon>Bacteria</taxon>
        <taxon>Pseudomonadati</taxon>
        <taxon>Pseudomonadota</taxon>
        <taxon>Betaproteobacteria</taxon>
        <taxon>Burkholderiales</taxon>
        <taxon>Sphaerotilaceae</taxon>
        <taxon>Caldimonas</taxon>
    </lineage>
</organism>
<dbReference type="Gene3D" id="2.170.270.10">
    <property type="entry name" value="SET domain"/>
    <property type="match status" value="1"/>
</dbReference>
<gene>
    <name evidence="2" type="ORF">M8A51_18185</name>
</gene>
<dbReference type="Proteomes" id="UP001165541">
    <property type="component" value="Unassembled WGS sequence"/>
</dbReference>
<accession>A0ABT0YRU0</accession>
<name>A0ABT0YRU0_9BURK</name>
<dbReference type="InterPro" id="IPR001214">
    <property type="entry name" value="SET_dom"/>
</dbReference>
<proteinExistence type="predicted"/>
<dbReference type="InterPro" id="IPR046341">
    <property type="entry name" value="SET_dom_sf"/>
</dbReference>
<dbReference type="SUPFAM" id="SSF82199">
    <property type="entry name" value="SET domain"/>
    <property type="match status" value="1"/>
</dbReference>